<evidence type="ECO:0000256" key="1">
    <source>
        <dbReference type="ARBA" id="ARBA00002901"/>
    </source>
</evidence>
<evidence type="ECO:0000256" key="7">
    <source>
        <dbReference type="RuleBase" id="RU365090"/>
    </source>
</evidence>
<dbReference type="SMART" id="SM00852">
    <property type="entry name" value="MoCF_biosynth"/>
    <property type="match status" value="1"/>
</dbReference>
<dbReference type="Pfam" id="PF00994">
    <property type="entry name" value="MoCF_biosynth"/>
    <property type="match status" value="1"/>
</dbReference>
<keyword evidence="10" id="KW-1185">Reference proteome</keyword>
<comment type="pathway">
    <text evidence="2 7">Cofactor biosynthesis; molybdopterin biosynthesis.</text>
</comment>
<dbReference type="InterPro" id="IPR038987">
    <property type="entry name" value="MoeA-like"/>
</dbReference>
<dbReference type="Pfam" id="PF03454">
    <property type="entry name" value="MoeA_C"/>
    <property type="match status" value="1"/>
</dbReference>
<dbReference type="RefSeq" id="WP_091648316.1">
    <property type="nucleotide sequence ID" value="NZ_FMHW01000002.1"/>
</dbReference>
<dbReference type="SUPFAM" id="SSF63882">
    <property type="entry name" value="MoeA N-terminal region -like"/>
    <property type="match status" value="1"/>
</dbReference>
<gene>
    <name evidence="9" type="ORF">GA0074692_5172</name>
</gene>
<dbReference type="Gene3D" id="3.40.980.10">
    <property type="entry name" value="MoaB/Mog-like domain"/>
    <property type="match status" value="1"/>
</dbReference>
<dbReference type="InterPro" id="IPR005110">
    <property type="entry name" value="MoeA_linker/N"/>
</dbReference>
<dbReference type="PANTHER" id="PTHR10192">
    <property type="entry name" value="MOLYBDOPTERIN BIOSYNTHESIS PROTEIN"/>
    <property type="match status" value="1"/>
</dbReference>
<evidence type="ECO:0000256" key="2">
    <source>
        <dbReference type="ARBA" id="ARBA00005046"/>
    </source>
</evidence>
<dbReference type="InterPro" id="IPR001453">
    <property type="entry name" value="MoaB/Mog_dom"/>
</dbReference>
<proteinExistence type="inferred from homology"/>
<keyword evidence="7 9" id="KW-0808">Transferase</keyword>
<evidence type="ECO:0000313" key="10">
    <source>
        <dbReference type="Proteomes" id="UP000198959"/>
    </source>
</evidence>
<dbReference type="Pfam" id="PF03453">
    <property type="entry name" value="MoeA_N"/>
    <property type="match status" value="1"/>
</dbReference>
<comment type="catalytic activity">
    <reaction evidence="6">
        <text>adenylyl-molybdopterin + molybdate = Mo-molybdopterin + AMP + H(+)</text>
        <dbReference type="Rhea" id="RHEA:35047"/>
        <dbReference type="ChEBI" id="CHEBI:15378"/>
        <dbReference type="ChEBI" id="CHEBI:36264"/>
        <dbReference type="ChEBI" id="CHEBI:62727"/>
        <dbReference type="ChEBI" id="CHEBI:71302"/>
        <dbReference type="ChEBI" id="CHEBI:456215"/>
        <dbReference type="EC" id="2.10.1.1"/>
    </reaction>
</comment>
<dbReference type="GO" id="GO:0006777">
    <property type="term" value="P:Mo-molybdopterin cofactor biosynthetic process"/>
    <property type="evidence" value="ECO:0007669"/>
    <property type="project" value="UniProtKB-UniRule"/>
</dbReference>
<dbReference type="CDD" id="cd00887">
    <property type="entry name" value="MoeA"/>
    <property type="match status" value="1"/>
</dbReference>
<dbReference type="STRING" id="145854.GA0074692_5172"/>
<dbReference type="EC" id="2.10.1.1" evidence="7"/>
<dbReference type="OrthoDB" id="3196725at2"/>
<dbReference type="InterPro" id="IPR005111">
    <property type="entry name" value="MoeA_C_domain_IV"/>
</dbReference>
<keyword evidence="4 7" id="KW-0500">Molybdenum</keyword>
<evidence type="ECO:0000256" key="6">
    <source>
        <dbReference type="ARBA" id="ARBA00047317"/>
    </source>
</evidence>
<feature type="domain" description="MoaB/Mog" evidence="8">
    <location>
        <begin position="179"/>
        <end position="339"/>
    </location>
</feature>
<evidence type="ECO:0000259" key="8">
    <source>
        <dbReference type="SMART" id="SM00852"/>
    </source>
</evidence>
<dbReference type="UniPathway" id="UPA00344"/>
<evidence type="ECO:0000256" key="5">
    <source>
        <dbReference type="ARBA" id="ARBA00023150"/>
    </source>
</evidence>
<evidence type="ECO:0000256" key="4">
    <source>
        <dbReference type="ARBA" id="ARBA00022505"/>
    </source>
</evidence>
<keyword evidence="7" id="KW-0460">Magnesium</keyword>
<accession>A0A1C6TBN9</accession>
<dbReference type="InterPro" id="IPR036688">
    <property type="entry name" value="MoeA_C_domain_IV_sf"/>
</dbReference>
<dbReference type="Gene3D" id="3.90.105.10">
    <property type="entry name" value="Molybdopterin biosynthesis moea protein, domain 2"/>
    <property type="match status" value="1"/>
</dbReference>
<dbReference type="GO" id="GO:0046872">
    <property type="term" value="F:metal ion binding"/>
    <property type="evidence" value="ECO:0007669"/>
    <property type="project" value="UniProtKB-UniRule"/>
</dbReference>
<dbReference type="AlphaFoldDB" id="A0A1C6TBN9"/>
<dbReference type="Gene3D" id="2.40.340.10">
    <property type="entry name" value="MoeA, C-terminal, domain IV"/>
    <property type="match status" value="1"/>
</dbReference>
<name>A0A1C6TBN9_9ACTN</name>
<dbReference type="GO" id="GO:0061599">
    <property type="term" value="F:molybdopterin molybdotransferase activity"/>
    <property type="evidence" value="ECO:0007669"/>
    <property type="project" value="UniProtKB-UniRule"/>
</dbReference>
<comment type="similarity">
    <text evidence="3 7">Belongs to the MoeA family.</text>
</comment>
<reference evidence="10" key="1">
    <citation type="submission" date="2016-06" db="EMBL/GenBank/DDBJ databases">
        <authorList>
            <person name="Varghese N."/>
            <person name="Submissions Spin"/>
        </authorList>
    </citation>
    <scope>NUCLEOTIDE SEQUENCE [LARGE SCALE GENOMIC DNA]</scope>
    <source>
        <strain evidence="10">DSM 43817</strain>
    </source>
</reference>
<sequence length="427" mass="43534">MEDPAGATLPVGWEEARARVYAAGRDAALSVVTRPLAEADGHTLAEPLTPRTDLPAFPTSSVDGWAVRGPGPWRIVGRVLAGSTPEPLTGDGTTVEIATGAMVPEGTSAILRIEESTRTADGRVAGTPRPAPEWRPTGEEARAGEELLPAGTPVDPGLIGLAASCGHDSLPLRRPPRAGLIVFGDELLTAGPPGAGRVRDALGPAVPAWLRRYGCQVRPADVVGPVADTLPAHVAALRAALTGTDPTGAALTGADPTGADLVCTTGGTMHGPVDHLHPALQALGADYVVNTVAVRPGFPMLLARLVGDDGRARFVAGLPGNPQSAIVALVSLVAPLLAGLQGRPMPVLPYATLAAPIRGRGSYTHLALVRLDATTGTAHPVRHVGSAMLRGLAGADGFAVIRPDTTGETGARVPVVPLPLLPGERTS</sequence>
<dbReference type="Proteomes" id="UP000198959">
    <property type="component" value="Unassembled WGS sequence"/>
</dbReference>
<dbReference type="EMBL" id="FMHW01000002">
    <property type="protein sequence ID" value="SCL38895.1"/>
    <property type="molecule type" value="Genomic_DNA"/>
</dbReference>
<keyword evidence="5 7" id="KW-0501">Molybdenum cofactor biosynthesis</keyword>
<dbReference type="PANTHER" id="PTHR10192:SF5">
    <property type="entry name" value="GEPHYRIN"/>
    <property type="match status" value="1"/>
</dbReference>
<dbReference type="InterPro" id="IPR036135">
    <property type="entry name" value="MoeA_linker/N_sf"/>
</dbReference>
<dbReference type="Gene3D" id="2.170.190.11">
    <property type="entry name" value="Molybdopterin biosynthesis moea protein, domain 3"/>
    <property type="match status" value="1"/>
</dbReference>
<comment type="function">
    <text evidence="1 7">Catalyzes the insertion of molybdate into adenylated molybdopterin with the concomitant release of AMP.</text>
</comment>
<protein>
    <recommendedName>
        <fullName evidence="7">Molybdopterin molybdenumtransferase</fullName>
        <ecNumber evidence="7">2.10.1.1</ecNumber>
    </recommendedName>
</protein>
<keyword evidence="7" id="KW-0479">Metal-binding</keyword>
<dbReference type="SUPFAM" id="SSF53218">
    <property type="entry name" value="Molybdenum cofactor biosynthesis proteins"/>
    <property type="match status" value="1"/>
</dbReference>
<organism evidence="9 10">
    <name type="scientific">Micromonospora pallida</name>
    <dbReference type="NCBI Taxonomy" id="145854"/>
    <lineage>
        <taxon>Bacteria</taxon>
        <taxon>Bacillati</taxon>
        <taxon>Actinomycetota</taxon>
        <taxon>Actinomycetes</taxon>
        <taxon>Micromonosporales</taxon>
        <taxon>Micromonosporaceae</taxon>
        <taxon>Micromonospora</taxon>
    </lineage>
</organism>
<dbReference type="InterPro" id="IPR036425">
    <property type="entry name" value="MoaB/Mog-like_dom_sf"/>
</dbReference>
<comment type="cofactor">
    <cofactor evidence="7">
        <name>Mg(2+)</name>
        <dbReference type="ChEBI" id="CHEBI:18420"/>
    </cofactor>
</comment>
<evidence type="ECO:0000256" key="3">
    <source>
        <dbReference type="ARBA" id="ARBA00010763"/>
    </source>
</evidence>
<dbReference type="SUPFAM" id="SSF63867">
    <property type="entry name" value="MoeA C-terminal domain-like"/>
    <property type="match status" value="1"/>
</dbReference>
<dbReference type="GO" id="GO:0005829">
    <property type="term" value="C:cytosol"/>
    <property type="evidence" value="ECO:0007669"/>
    <property type="project" value="TreeGrafter"/>
</dbReference>
<evidence type="ECO:0000313" key="9">
    <source>
        <dbReference type="EMBL" id="SCL38895.1"/>
    </source>
</evidence>